<protein>
    <recommendedName>
        <fullName evidence="3">BTB domain-containing protein</fullName>
    </recommendedName>
</protein>
<name>A0ABR0TF34_AURPU</name>
<evidence type="ECO:0000313" key="2">
    <source>
        <dbReference type="Proteomes" id="UP001341245"/>
    </source>
</evidence>
<reference evidence="1 2" key="1">
    <citation type="submission" date="2023-11" db="EMBL/GenBank/DDBJ databases">
        <title>Draft genome sequence and annotation of the polyextremotolerant black yeast-like fungus Aureobasidium pullulans NRRL 62042.</title>
        <authorList>
            <person name="Dielentheis-Frenken M.R.E."/>
            <person name="Wibberg D."/>
            <person name="Blank L.M."/>
            <person name="Tiso T."/>
        </authorList>
    </citation>
    <scope>NUCLEOTIDE SEQUENCE [LARGE SCALE GENOMIC DNA]</scope>
    <source>
        <strain evidence="1 2">NRRL 62042</strain>
    </source>
</reference>
<keyword evidence="2" id="KW-1185">Reference proteome</keyword>
<organism evidence="1 2">
    <name type="scientific">Aureobasidium pullulans</name>
    <name type="common">Black yeast</name>
    <name type="synonym">Pullularia pullulans</name>
    <dbReference type="NCBI Taxonomy" id="5580"/>
    <lineage>
        <taxon>Eukaryota</taxon>
        <taxon>Fungi</taxon>
        <taxon>Dikarya</taxon>
        <taxon>Ascomycota</taxon>
        <taxon>Pezizomycotina</taxon>
        <taxon>Dothideomycetes</taxon>
        <taxon>Dothideomycetidae</taxon>
        <taxon>Dothideales</taxon>
        <taxon>Saccotheciaceae</taxon>
        <taxon>Aureobasidium</taxon>
    </lineage>
</organism>
<dbReference type="EMBL" id="JASGXD010000011">
    <property type="protein sequence ID" value="KAK6002540.1"/>
    <property type="molecule type" value="Genomic_DNA"/>
</dbReference>
<comment type="caution">
    <text evidence="1">The sequence shown here is derived from an EMBL/GenBank/DDBJ whole genome shotgun (WGS) entry which is preliminary data.</text>
</comment>
<evidence type="ECO:0008006" key="3">
    <source>
        <dbReference type="Google" id="ProtNLM"/>
    </source>
</evidence>
<proteinExistence type="predicted"/>
<gene>
    <name evidence="1" type="ORF">QM012_001290</name>
</gene>
<dbReference type="PANTHER" id="PTHR47843:SF5">
    <property type="entry name" value="BTB_POZ DOMAIN PROTEIN"/>
    <property type="match status" value="1"/>
</dbReference>
<dbReference type="PANTHER" id="PTHR47843">
    <property type="entry name" value="BTB DOMAIN-CONTAINING PROTEIN-RELATED"/>
    <property type="match status" value="1"/>
</dbReference>
<dbReference type="Proteomes" id="UP001341245">
    <property type="component" value="Unassembled WGS sequence"/>
</dbReference>
<accession>A0ABR0TF34</accession>
<sequence length="178" mass="20329">MGVLQLKADPYEGNLDNLGDGDDPVVIEEMVHYFYHLKLSPKAQVFSPWECEVIHVEPSLVYLARIYVLAEKYFIEGLKATVMIGFRESLARDLEHPELIEACQIIYKKTSEPGSEQGLKTVVAKSLANELEKVRKSEMHEKLFQELPELAIRVLKEVPKPQPQRPPYLCSNCDAVCW</sequence>
<evidence type="ECO:0000313" key="1">
    <source>
        <dbReference type="EMBL" id="KAK6002540.1"/>
    </source>
</evidence>